<organism evidence="2 3">
    <name type="scientific">Paramecium sonneborni</name>
    <dbReference type="NCBI Taxonomy" id="65129"/>
    <lineage>
        <taxon>Eukaryota</taxon>
        <taxon>Sar</taxon>
        <taxon>Alveolata</taxon>
        <taxon>Ciliophora</taxon>
        <taxon>Intramacronucleata</taxon>
        <taxon>Oligohymenophorea</taxon>
        <taxon>Peniculida</taxon>
        <taxon>Parameciidae</taxon>
        <taxon>Paramecium</taxon>
    </lineage>
</organism>
<reference evidence="2" key="1">
    <citation type="submission" date="2021-01" db="EMBL/GenBank/DDBJ databases">
        <authorList>
            <consortium name="Genoscope - CEA"/>
            <person name="William W."/>
        </authorList>
    </citation>
    <scope>NUCLEOTIDE SEQUENCE</scope>
</reference>
<sequence length="743" mass="88726">MKKYGVLIFHVLLIQIFRFQNFQMVYFKKILKIECLFQKQKYIHLFLNIHNQQFCRRLWLMILKFVKQLVMVVVQQLYLIIYQTFTKNFNPYKLKDFELIKVQNLQQKNQTNLPNIAQTQNLKLISYHKKIKSYQTQIQIPRCLKIEFQKRPKSTERRLITDQERWEKNKINHELKEKNISYKSYVSKSSKSPIIYIEYKLKQNYVIKYDYQSILKKTIIKFLQLNTIQIDYIMLQEQIKSLSSFPNLSTLCKKDQKQKQSLEKLLKHKPNVVKSLDIYAQNIEEYLKDQRKRIAYLKKREEPYYDSKPIQAYDEALIMQFNRVKAKQYYLQQSQKKISQQPSPEQQRNRTPSKYFDKNYTPLKRNEKFDIPSLQPINVSPPKELKPIQFRYNYTMQLNDPILKQVLSTRQQWIEVPNNSFSHLQWLTQLLDFSNLIKQDAVSKRQMVNLMEFQHEWSAKSQLYICLCSISPEQALKVLPTGFVLNFKISQWVEDLDFIQDYFIANHPEKEKQQKFPFSVYIPNKGGLTFNKQISKLIQDIPKLWICKSALGNGAKLIHNIDQLQQFLIQQYKESKEFVIQKYITNPLLYDGKKFDVQINVLVNQDNQIYISSEPTGRCCTLNYDLNSEDPFVHTKPKQAISHKNLVEFLESQGIPLKDFINQIKASISLIPCKLNRRQRKYCMQIFGFDYLIDETKKIYLIGINANPTYSFIELDGAFRLTLDKIFPINNKLEEKSVWISLI</sequence>
<dbReference type="OrthoDB" id="202825at2759"/>
<dbReference type="PANTHER" id="PTHR46069:SF1">
    <property type="entry name" value="CHROMOSOME UNDETERMINED SCAFFOLD_125, WHOLE GENOME SHOTGUN SEQUENCE"/>
    <property type="match status" value="1"/>
</dbReference>
<keyword evidence="3" id="KW-1185">Reference proteome</keyword>
<comment type="caution">
    <text evidence="2">The sequence shown here is derived from an EMBL/GenBank/DDBJ whole genome shotgun (WGS) entry which is preliminary data.</text>
</comment>
<dbReference type="AlphaFoldDB" id="A0A8S1N3J1"/>
<dbReference type="PANTHER" id="PTHR46069">
    <property type="entry name" value="TUBULIN TYROSINE LIGASE"/>
    <property type="match status" value="1"/>
</dbReference>
<feature type="region of interest" description="Disordered" evidence="1">
    <location>
        <begin position="335"/>
        <end position="359"/>
    </location>
</feature>
<dbReference type="Proteomes" id="UP000692954">
    <property type="component" value="Unassembled WGS sequence"/>
</dbReference>
<feature type="compositionally biased region" description="Low complexity" evidence="1">
    <location>
        <begin position="335"/>
        <end position="346"/>
    </location>
</feature>
<dbReference type="PROSITE" id="PS51221">
    <property type="entry name" value="TTL"/>
    <property type="match status" value="1"/>
</dbReference>
<proteinExistence type="predicted"/>
<accession>A0A8S1N3J1</accession>
<evidence type="ECO:0000256" key="1">
    <source>
        <dbReference type="SAM" id="MobiDB-lite"/>
    </source>
</evidence>
<evidence type="ECO:0008006" key="4">
    <source>
        <dbReference type="Google" id="ProtNLM"/>
    </source>
</evidence>
<evidence type="ECO:0000313" key="2">
    <source>
        <dbReference type="EMBL" id="CAD8083595.1"/>
    </source>
</evidence>
<protein>
    <recommendedName>
        <fullName evidence="4">Tubulin-tyrosine ligase family protein</fullName>
    </recommendedName>
</protein>
<evidence type="ECO:0000313" key="3">
    <source>
        <dbReference type="Proteomes" id="UP000692954"/>
    </source>
</evidence>
<gene>
    <name evidence="2" type="ORF">PSON_ATCC_30995.1.T0450166</name>
</gene>
<dbReference type="InterPro" id="IPR004344">
    <property type="entry name" value="TTL/TTLL_fam"/>
</dbReference>
<name>A0A8S1N3J1_9CILI</name>
<dbReference type="Pfam" id="PF03133">
    <property type="entry name" value="TTL"/>
    <property type="match status" value="2"/>
</dbReference>
<dbReference type="EMBL" id="CAJJDN010000045">
    <property type="protein sequence ID" value="CAD8083595.1"/>
    <property type="molecule type" value="Genomic_DNA"/>
</dbReference>